<proteinExistence type="predicted"/>
<evidence type="ECO:0000313" key="2">
    <source>
        <dbReference type="WBParaSite" id="PS1159_v2.g2945.t1"/>
    </source>
</evidence>
<dbReference type="Proteomes" id="UP000887580">
    <property type="component" value="Unplaced"/>
</dbReference>
<dbReference type="WBParaSite" id="PS1159_v2.g2945.t1">
    <property type="protein sequence ID" value="PS1159_v2.g2945.t1"/>
    <property type="gene ID" value="PS1159_v2.g2945"/>
</dbReference>
<sequence length="261" mass="30113">MSEPCLICGRTTEKLHLQVQICYGCAAFYRRSVNSGKNYKCRNGKGKCNLIGASKTGLCRLCRFNRCLELHLKVNKLCQKFNTLQISYEPDNSNPWNIYDLFHQIHVLFNKNHNSLPISSTSTNSFIDFSETISKFIEASMPKEEWIPFSISPETTLKSAYFFNNFAKNSAKLLLSCSSFKKLPINEKLLIHDRFWQMFLLLRDYFVSYEHCGEDPSEFKCLIDNFQFIDAKTVGALMAVDMKNEGYRFIPGFCVTKEKTA</sequence>
<accession>A0AC35G9Q9</accession>
<reference evidence="2" key="1">
    <citation type="submission" date="2022-11" db="UniProtKB">
        <authorList>
            <consortium name="WormBaseParasite"/>
        </authorList>
    </citation>
    <scope>IDENTIFICATION</scope>
</reference>
<evidence type="ECO:0000313" key="1">
    <source>
        <dbReference type="Proteomes" id="UP000887580"/>
    </source>
</evidence>
<protein>
    <submittedName>
        <fullName evidence="2">Nuclear receptor domain-containing protein</fullName>
    </submittedName>
</protein>
<name>A0AC35G9Q9_9BILA</name>
<organism evidence="1 2">
    <name type="scientific">Panagrolaimus sp. PS1159</name>
    <dbReference type="NCBI Taxonomy" id="55785"/>
    <lineage>
        <taxon>Eukaryota</taxon>
        <taxon>Metazoa</taxon>
        <taxon>Ecdysozoa</taxon>
        <taxon>Nematoda</taxon>
        <taxon>Chromadorea</taxon>
        <taxon>Rhabditida</taxon>
        <taxon>Tylenchina</taxon>
        <taxon>Panagrolaimomorpha</taxon>
        <taxon>Panagrolaimoidea</taxon>
        <taxon>Panagrolaimidae</taxon>
        <taxon>Panagrolaimus</taxon>
    </lineage>
</organism>